<evidence type="ECO:0000313" key="1">
    <source>
        <dbReference type="EMBL" id="OAX37393.1"/>
    </source>
</evidence>
<organism evidence="1 2">
    <name type="scientific">Rhizopogon vinicolor AM-OR11-026</name>
    <dbReference type="NCBI Taxonomy" id="1314800"/>
    <lineage>
        <taxon>Eukaryota</taxon>
        <taxon>Fungi</taxon>
        <taxon>Dikarya</taxon>
        <taxon>Basidiomycota</taxon>
        <taxon>Agaricomycotina</taxon>
        <taxon>Agaricomycetes</taxon>
        <taxon>Agaricomycetidae</taxon>
        <taxon>Boletales</taxon>
        <taxon>Suillineae</taxon>
        <taxon>Rhizopogonaceae</taxon>
        <taxon>Rhizopogon</taxon>
    </lineage>
</organism>
<reference evidence="1 2" key="1">
    <citation type="submission" date="2016-06" db="EMBL/GenBank/DDBJ databases">
        <title>Comparative genomics of the ectomycorrhizal sister species Rhizopogon vinicolor and Rhizopogon vesiculosus (Basidiomycota: Boletales) reveals a divergence of the mating type B locus.</title>
        <authorList>
            <consortium name="DOE Joint Genome Institute"/>
            <person name="Mujic A.B."/>
            <person name="Kuo A."/>
            <person name="Tritt A."/>
            <person name="Lipzen A."/>
            <person name="Chen C."/>
            <person name="Johnson J."/>
            <person name="Sharma A."/>
            <person name="Barry K."/>
            <person name="Grigoriev I.V."/>
            <person name="Spatafora J.W."/>
        </authorList>
    </citation>
    <scope>NUCLEOTIDE SEQUENCE [LARGE SCALE GENOMIC DNA]</scope>
    <source>
        <strain evidence="1 2">AM-OR11-026</strain>
    </source>
</reference>
<feature type="non-terminal residue" evidence="1">
    <location>
        <position position="1"/>
    </location>
</feature>
<dbReference type="InParanoid" id="A0A1B7MXQ9"/>
<name>A0A1B7MXQ9_9AGAM</name>
<gene>
    <name evidence="1" type="ORF">K503DRAFT_771552</name>
</gene>
<keyword evidence="2" id="KW-1185">Reference proteome</keyword>
<sequence length="55" mass="6135">YLNSGFDKCQVSSIVSAFIQHVHRLHRSLVHCAYTTPSSSTVPISWPEGCMGSRR</sequence>
<dbReference type="Proteomes" id="UP000092154">
    <property type="component" value="Unassembled WGS sequence"/>
</dbReference>
<dbReference type="EMBL" id="KV448355">
    <property type="protein sequence ID" value="OAX37393.1"/>
    <property type="molecule type" value="Genomic_DNA"/>
</dbReference>
<proteinExistence type="predicted"/>
<dbReference type="AlphaFoldDB" id="A0A1B7MXQ9"/>
<evidence type="ECO:0000313" key="2">
    <source>
        <dbReference type="Proteomes" id="UP000092154"/>
    </source>
</evidence>
<protein>
    <submittedName>
        <fullName evidence="1">Uncharacterized protein</fullName>
    </submittedName>
</protein>
<accession>A0A1B7MXQ9</accession>